<keyword evidence="4 6" id="KW-0472">Membrane</keyword>
<feature type="transmembrane region" description="Helical" evidence="6">
    <location>
        <begin position="131"/>
        <end position="150"/>
    </location>
</feature>
<evidence type="ECO:0000313" key="7">
    <source>
        <dbReference type="EMBL" id="KAL3100369.1"/>
    </source>
</evidence>
<feature type="transmembrane region" description="Helical" evidence="6">
    <location>
        <begin position="104"/>
        <end position="124"/>
    </location>
</feature>
<evidence type="ECO:0000313" key="8">
    <source>
        <dbReference type="Proteomes" id="UP001620645"/>
    </source>
</evidence>
<name>A0ABD2KC87_HETSC</name>
<dbReference type="InterPro" id="IPR035952">
    <property type="entry name" value="Rhomboid-like_sf"/>
</dbReference>
<feature type="transmembrane region" description="Helical" evidence="6">
    <location>
        <begin position="170"/>
        <end position="189"/>
    </location>
</feature>
<feature type="compositionally biased region" description="Polar residues" evidence="5">
    <location>
        <begin position="375"/>
        <end position="386"/>
    </location>
</feature>
<keyword evidence="2 6" id="KW-0812">Transmembrane</keyword>
<dbReference type="PANTHER" id="PTHR13377">
    <property type="entry name" value="PLACENTAL PROTEIN 6"/>
    <property type="match status" value="1"/>
</dbReference>
<comment type="subcellular location">
    <subcellularLocation>
        <location evidence="1">Membrane</location>
        <topology evidence="1">Multi-pass membrane protein</topology>
    </subcellularLocation>
</comment>
<dbReference type="GO" id="GO:0016020">
    <property type="term" value="C:membrane"/>
    <property type="evidence" value="ECO:0007669"/>
    <property type="project" value="UniProtKB-SubCell"/>
</dbReference>
<sequence>MNQLQNLQLQFLVQVQPVFRANPLFKFILVAQYAALLIGLISPLADLLVLVPISLFRLHLWRFFTNLFVETNLIVLVWSVYSFHQFVLYIQPNWPLLEIVKLAFIAQFGTLFALVICSLLLYAFLGLITPFYLAPISGTSALAMAALVALKQYIPDTVLLATPAGRLKNGHLPFTLALLCAVLWLFGLCRGTVPFQQIFSAQISWTYLRFFQSRGGMPEPMVGDRSEHFTWASLFPRRAQPLATLCGRLTFRSLRRAGVLRRVLRTERLAQAEEDTLHADTLQSLRVVDASAAVLAPEGWDAERRRQKALRMLNERLAATAAASATTATGASVASAAAGDFHHLATALSSSDSAAGDDDDNDQHGSGVGEFPMQMSATPPQASSSLAGLIVDVATEDDEEEQRRHKWEDNSRNEELQQQQIDRNG</sequence>
<proteinExistence type="predicted"/>
<dbReference type="AlphaFoldDB" id="A0ABD2KC87"/>
<comment type="caution">
    <text evidence="7">The sequence shown here is derived from an EMBL/GenBank/DDBJ whole genome shotgun (WGS) entry which is preliminary data.</text>
</comment>
<evidence type="ECO:0000256" key="1">
    <source>
        <dbReference type="ARBA" id="ARBA00004141"/>
    </source>
</evidence>
<dbReference type="EMBL" id="JBICCN010000031">
    <property type="protein sequence ID" value="KAL3100369.1"/>
    <property type="molecule type" value="Genomic_DNA"/>
</dbReference>
<protein>
    <recommendedName>
        <fullName evidence="9">Transmembrane protein 115</fullName>
    </recommendedName>
</protein>
<evidence type="ECO:0000256" key="6">
    <source>
        <dbReference type="SAM" id="Phobius"/>
    </source>
</evidence>
<reference evidence="7 8" key="1">
    <citation type="submission" date="2024-10" db="EMBL/GenBank/DDBJ databases">
        <authorList>
            <person name="Kim D."/>
        </authorList>
    </citation>
    <scope>NUCLEOTIDE SEQUENCE [LARGE SCALE GENOMIC DNA]</scope>
    <source>
        <strain evidence="7">Taebaek</strain>
    </source>
</reference>
<dbReference type="InterPro" id="IPR013861">
    <property type="entry name" value="TMEM115/Pdh1/Rbl19"/>
</dbReference>
<feature type="region of interest" description="Disordered" evidence="5">
    <location>
        <begin position="350"/>
        <end position="425"/>
    </location>
</feature>
<dbReference type="Pfam" id="PF08551">
    <property type="entry name" value="DUF1751"/>
    <property type="match status" value="1"/>
</dbReference>
<evidence type="ECO:0008006" key="9">
    <source>
        <dbReference type="Google" id="ProtNLM"/>
    </source>
</evidence>
<feature type="compositionally biased region" description="Polar residues" evidence="5">
    <location>
        <begin position="416"/>
        <end position="425"/>
    </location>
</feature>
<feature type="compositionally biased region" description="Basic and acidic residues" evidence="5">
    <location>
        <begin position="401"/>
        <end position="415"/>
    </location>
</feature>
<keyword evidence="8" id="KW-1185">Reference proteome</keyword>
<dbReference type="Proteomes" id="UP001620645">
    <property type="component" value="Unassembled WGS sequence"/>
</dbReference>
<organism evidence="7 8">
    <name type="scientific">Heterodera schachtii</name>
    <name type="common">Sugarbeet cyst nematode worm</name>
    <name type="synonym">Tylenchus schachtii</name>
    <dbReference type="NCBI Taxonomy" id="97005"/>
    <lineage>
        <taxon>Eukaryota</taxon>
        <taxon>Metazoa</taxon>
        <taxon>Ecdysozoa</taxon>
        <taxon>Nematoda</taxon>
        <taxon>Chromadorea</taxon>
        <taxon>Rhabditida</taxon>
        <taxon>Tylenchina</taxon>
        <taxon>Tylenchomorpha</taxon>
        <taxon>Tylenchoidea</taxon>
        <taxon>Heteroderidae</taxon>
        <taxon>Heteroderinae</taxon>
        <taxon>Heterodera</taxon>
    </lineage>
</organism>
<gene>
    <name evidence="7" type="ORF">niasHS_001672</name>
</gene>
<feature type="transmembrane region" description="Helical" evidence="6">
    <location>
        <begin position="27"/>
        <end position="51"/>
    </location>
</feature>
<dbReference type="SUPFAM" id="SSF144091">
    <property type="entry name" value="Rhomboid-like"/>
    <property type="match status" value="1"/>
</dbReference>
<feature type="transmembrane region" description="Helical" evidence="6">
    <location>
        <begin position="63"/>
        <end position="84"/>
    </location>
</feature>
<evidence type="ECO:0000256" key="5">
    <source>
        <dbReference type="SAM" id="MobiDB-lite"/>
    </source>
</evidence>
<evidence type="ECO:0000256" key="2">
    <source>
        <dbReference type="ARBA" id="ARBA00022692"/>
    </source>
</evidence>
<accession>A0ABD2KC87</accession>
<dbReference type="SMART" id="SM01160">
    <property type="entry name" value="DUF1751"/>
    <property type="match status" value="1"/>
</dbReference>
<evidence type="ECO:0000256" key="3">
    <source>
        <dbReference type="ARBA" id="ARBA00022989"/>
    </source>
</evidence>
<keyword evidence="3 6" id="KW-1133">Transmembrane helix</keyword>
<dbReference type="PANTHER" id="PTHR13377:SF3">
    <property type="entry name" value="TRANSMEMBRANE PROTEIN 115"/>
    <property type="match status" value="1"/>
</dbReference>
<evidence type="ECO:0000256" key="4">
    <source>
        <dbReference type="ARBA" id="ARBA00023136"/>
    </source>
</evidence>